<evidence type="ECO:0000313" key="4">
    <source>
        <dbReference type="WBParaSite" id="ACRNAN_scaffold2231.g22311.t1"/>
    </source>
</evidence>
<keyword evidence="3" id="KW-1185">Reference proteome</keyword>
<feature type="chain" id="PRO_5037111158" evidence="1">
    <location>
        <begin position="18"/>
        <end position="148"/>
    </location>
</feature>
<keyword evidence="1" id="KW-0732">Signal</keyword>
<evidence type="ECO:0000259" key="2">
    <source>
        <dbReference type="SMART" id="SM01048"/>
    </source>
</evidence>
<protein>
    <submittedName>
        <fullName evidence="4">C6 domain-containing protein</fullName>
    </submittedName>
</protein>
<sequence length="148" mass="14593">MIIILFVIRFRSTSACAQTASANSPSANSLSAITTTTVSSTTTTTSPACASCTLSQLTLTGGTVAGATPVIPTAGSILTNASTGCSSVVITCTGTGNTLQMEFNAGNNGVITGTTTVSAPLMCDSNGQWELSLGGTTAVITAVDCISV</sequence>
<dbReference type="WBParaSite" id="ACRNAN_scaffold2231.g22311.t1">
    <property type="protein sequence ID" value="ACRNAN_scaffold2231.g22311.t1"/>
    <property type="gene ID" value="ACRNAN_scaffold2231.g22311"/>
</dbReference>
<proteinExistence type="predicted"/>
<dbReference type="Pfam" id="PF01681">
    <property type="entry name" value="C6"/>
    <property type="match status" value="1"/>
</dbReference>
<dbReference type="Proteomes" id="UP000887540">
    <property type="component" value="Unplaced"/>
</dbReference>
<evidence type="ECO:0000313" key="3">
    <source>
        <dbReference type="Proteomes" id="UP000887540"/>
    </source>
</evidence>
<name>A0A914DC32_9BILA</name>
<reference evidence="4" key="1">
    <citation type="submission" date="2022-11" db="UniProtKB">
        <authorList>
            <consortium name="WormBaseParasite"/>
        </authorList>
    </citation>
    <scope>IDENTIFICATION</scope>
</reference>
<dbReference type="AlphaFoldDB" id="A0A914DC32"/>
<dbReference type="InterPro" id="IPR002601">
    <property type="entry name" value="C6_domain"/>
</dbReference>
<feature type="domain" description="C6" evidence="2">
    <location>
        <begin position="49"/>
        <end position="145"/>
    </location>
</feature>
<accession>A0A914DC32</accession>
<organism evidence="3 4">
    <name type="scientific">Acrobeloides nanus</name>
    <dbReference type="NCBI Taxonomy" id="290746"/>
    <lineage>
        <taxon>Eukaryota</taxon>
        <taxon>Metazoa</taxon>
        <taxon>Ecdysozoa</taxon>
        <taxon>Nematoda</taxon>
        <taxon>Chromadorea</taxon>
        <taxon>Rhabditida</taxon>
        <taxon>Tylenchina</taxon>
        <taxon>Cephalobomorpha</taxon>
        <taxon>Cephaloboidea</taxon>
        <taxon>Cephalobidae</taxon>
        <taxon>Acrobeloides</taxon>
    </lineage>
</organism>
<feature type="signal peptide" evidence="1">
    <location>
        <begin position="1"/>
        <end position="17"/>
    </location>
</feature>
<dbReference type="SMART" id="SM01048">
    <property type="entry name" value="C6"/>
    <property type="match status" value="1"/>
</dbReference>
<evidence type="ECO:0000256" key="1">
    <source>
        <dbReference type="SAM" id="SignalP"/>
    </source>
</evidence>